<evidence type="ECO:0000313" key="3">
    <source>
        <dbReference type="EMBL" id="GJS97109.1"/>
    </source>
</evidence>
<dbReference type="SUPFAM" id="SSF50447">
    <property type="entry name" value="Translation proteins"/>
    <property type="match status" value="1"/>
</dbReference>
<dbReference type="Proteomes" id="UP001151760">
    <property type="component" value="Unassembled WGS sequence"/>
</dbReference>
<sequence length="322" mass="36125">MVGAWVQGDKKGGNQGLKVLVSWFLLDYMGHGSQGLFTQVRLKDPSQDESSQNHFSGAAATSLHTQVLFKLEVADMTFLLISGLRGTNIQTRVERDMFSLFDGQCLFEALDGIKVAPLDPNGPFIMPIMDKVKELGTVLMGNVESGSVHKVDNLLVMPNKVRVVAIYCDEARFRSSGTGENLRVRVSRIKIEDIRSGFVLSSIDITPIPLVQKFIAQLQILELEDLVRHGYNVNGNYSSGFSEPLEEDMAICLDEDDPMKQSHKEEELRNVNAGDHDHRDSEFPRKSFEDLSTLFIVANFPNIFMKNNTIEWKVFETRIIVG</sequence>
<accession>A0ABQ5A3C6</accession>
<dbReference type="InterPro" id="IPR009000">
    <property type="entry name" value="Transl_B-barrel_sf"/>
</dbReference>
<gene>
    <name evidence="3" type="ORF">Tco_0804077</name>
</gene>
<organism evidence="3 4">
    <name type="scientific">Tanacetum coccineum</name>
    <dbReference type="NCBI Taxonomy" id="301880"/>
    <lineage>
        <taxon>Eukaryota</taxon>
        <taxon>Viridiplantae</taxon>
        <taxon>Streptophyta</taxon>
        <taxon>Embryophyta</taxon>
        <taxon>Tracheophyta</taxon>
        <taxon>Spermatophyta</taxon>
        <taxon>Magnoliopsida</taxon>
        <taxon>eudicotyledons</taxon>
        <taxon>Gunneridae</taxon>
        <taxon>Pentapetalae</taxon>
        <taxon>asterids</taxon>
        <taxon>campanulids</taxon>
        <taxon>Asterales</taxon>
        <taxon>Asteraceae</taxon>
        <taxon>Asteroideae</taxon>
        <taxon>Anthemideae</taxon>
        <taxon>Anthemidinae</taxon>
        <taxon>Tanacetum</taxon>
    </lineage>
</organism>
<evidence type="ECO:0000313" key="4">
    <source>
        <dbReference type="Proteomes" id="UP001151760"/>
    </source>
</evidence>
<protein>
    <submittedName>
        <fullName evidence="3">Eukaryotic peptide chain release factor GTP-binding subunit ERF3A-like protein</fullName>
    </submittedName>
</protein>
<keyword evidence="1" id="KW-0547">Nucleotide-binding</keyword>
<reference evidence="3" key="1">
    <citation type="journal article" date="2022" name="Int. J. Mol. Sci.">
        <title>Draft Genome of Tanacetum Coccineum: Genomic Comparison of Closely Related Tanacetum-Family Plants.</title>
        <authorList>
            <person name="Yamashiro T."/>
            <person name="Shiraishi A."/>
            <person name="Nakayama K."/>
            <person name="Satake H."/>
        </authorList>
    </citation>
    <scope>NUCLEOTIDE SEQUENCE</scope>
</reference>
<dbReference type="PANTHER" id="PTHR23115">
    <property type="entry name" value="TRANSLATION FACTOR"/>
    <property type="match status" value="1"/>
</dbReference>
<dbReference type="Gene3D" id="2.40.30.10">
    <property type="entry name" value="Translation factors"/>
    <property type="match status" value="1"/>
</dbReference>
<dbReference type="EMBL" id="BQNB010011937">
    <property type="protein sequence ID" value="GJS97109.1"/>
    <property type="molecule type" value="Genomic_DNA"/>
</dbReference>
<name>A0ABQ5A3C6_9ASTR</name>
<dbReference type="InterPro" id="IPR050100">
    <property type="entry name" value="TRAFAC_GTPase_members"/>
</dbReference>
<evidence type="ECO:0000256" key="1">
    <source>
        <dbReference type="ARBA" id="ARBA00022741"/>
    </source>
</evidence>
<evidence type="ECO:0000256" key="2">
    <source>
        <dbReference type="ARBA" id="ARBA00023134"/>
    </source>
</evidence>
<comment type="caution">
    <text evidence="3">The sequence shown here is derived from an EMBL/GenBank/DDBJ whole genome shotgun (WGS) entry which is preliminary data.</text>
</comment>
<reference evidence="3" key="2">
    <citation type="submission" date="2022-01" db="EMBL/GenBank/DDBJ databases">
        <authorList>
            <person name="Yamashiro T."/>
            <person name="Shiraishi A."/>
            <person name="Satake H."/>
            <person name="Nakayama K."/>
        </authorList>
    </citation>
    <scope>NUCLEOTIDE SEQUENCE</scope>
</reference>
<proteinExistence type="predicted"/>
<keyword evidence="2" id="KW-0342">GTP-binding</keyword>
<keyword evidence="4" id="KW-1185">Reference proteome</keyword>